<feature type="transmembrane region" description="Helical" evidence="7">
    <location>
        <begin position="163"/>
        <end position="184"/>
    </location>
</feature>
<dbReference type="Proteomes" id="UP000006562">
    <property type="component" value="Chromosome"/>
</dbReference>
<proteinExistence type="inferred from homology"/>
<feature type="transmembrane region" description="Helical" evidence="7">
    <location>
        <begin position="61"/>
        <end position="84"/>
    </location>
</feature>
<name>A0A9P1NJ66_BACAS</name>
<accession>A0A9P1NJ66</accession>
<evidence type="ECO:0000256" key="7">
    <source>
        <dbReference type="RuleBase" id="RU362048"/>
    </source>
</evidence>
<dbReference type="PANTHER" id="PTHR33508:SF1">
    <property type="entry name" value="UPF0056 MEMBRANE PROTEIN YHCE"/>
    <property type="match status" value="1"/>
</dbReference>
<feature type="transmembrane region" description="Helical" evidence="7">
    <location>
        <begin position="20"/>
        <end position="41"/>
    </location>
</feature>
<dbReference type="AlphaFoldDB" id="A0A9P1NJ66"/>
<keyword evidence="9" id="KW-1185">Reference proteome</keyword>
<dbReference type="EMBL" id="FN597644">
    <property type="protein sequence ID" value="CBI44364.1"/>
    <property type="molecule type" value="Genomic_DNA"/>
</dbReference>
<keyword evidence="5 7" id="KW-1133">Transmembrane helix</keyword>
<keyword evidence="3" id="KW-1003">Cell membrane</keyword>
<evidence type="ECO:0000256" key="2">
    <source>
        <dbReference type="ARBA" id="ARBA00009784"/>
    </source>
</evidence>
<reference evidence="9" key="2">
    <citation type="journal article" date="2011" name="J. Biotechnol.">
        <title>Genome sequence of B. amyloliquefaciens type strain DSM7(T) reveals differences to plant-associated B. amyloliquefaciens FZB42.</title>
        <authorList>
            <person name="Ruckert C."/>
            <person name="Blom J."/>
            <person name="Chen X."/>
            <person name="Reva O."/>
            <person name="Borriss R."/>
        </authorList>
    </citation>
    <scope>NUCLEOTIDE SEQUENCE [LARGE SCALE GENOMIC DNA]</scope>
    <source>
        <strain evidence="9">DSM 7</strain>
    </source>
</reference>
<organism evidence="8 9">
    <name type="scientific">Bacillus amyloliquefaciens (strain ATCC 23350 / DSM 7 / BCRC 11601 / CCUG 28519 / NBRC 15535 / NRRL B-14393 / F)</name>
    <dbReference type="NCBI Taxonomy" id="692420"/>
    <lineage>
        <taxon>Bacteria</taxon>
        <taxon>Bacillati</taxon>
        <taxon>Bacillota</taxon>
        <taxon>Bacilli</taxon>
        <taxon>Bacillales</taxon>
        <taxon>Bacillaceae</taxon>
        <taxon>Bacillus</taxon>
        <taxon>Bacillus amyloliquefaciens group</taxon>
    </lineage>
</organism>
<comment type="similarity">
    <text evidence="2 7">Belongs to the UPF0056 (MarC) family.</text>
</comment>
<evidence type="ECO:0000313" key="9">
    <source>
        <dbReference type="Proteomes" id="UP000006562"/>
    </source>
</evidence>
<dbReference type="NCBIfam" id="TIGR00427">
    <property type="entry name" value="NAAT family transporter"/>
    <property type="match status" value="1"/>
</dbReference>
<keyword evidence="4 7" id="KW-0812">Transmembrane</keyword>
<evidence type="ECO:0000256" key="4">
    <source>
        <dbReference type="ARBA" id="ARBA00022692"/>
    </source>
</evidence>
<dbReference type="Pfam" id="PF01914">
    <property type="entry name" value="MarC"/>
    <property type="match status" value="1"/>
</dbReference>
<sequence length="231" mass="25239">MHKKQRKTKHKPIMASHKEVRMFSFIIHVFISLFAVSNPIGNVPIFLSLTEGYPEKERTAIARKASVLSFIILAAFLIFGHLIFKLFDINIHALRIAGGIFIFGIAYNLLNAKQSHVQSLHHEEKGESKEKADISVTPLSIPIIAGPGTIATVMSLSAGHGGIFHYISVLIGIAAVIAMTFIFFHYSSFISNKLGKTEMNVITRLMGLILAVVAIGMIGAGLKGMFPILVS</sequence>
<evidence type="ECO:0000256" key="1">
    <source>
        <dbReference type="ARBA" id="ARBA00004651"/>
    </source>
</evidence>
<dbReference type="KEGG" id="bao:BAMF_3238"/>
<evidence type="ECO:0000256" key="6">
    <source>
        <dbReference type="ARBA" id="ARBA00023136"/>
    </source>
</evidence>
<protein>
    <recommendedName>
        <fullName evidence="7">UPF0056 membrane protein</fullName>
    </recommendedName>
</protein>
<feature type="transmembrane region" description="Helical" evidence="7">
    <location>
        <begin position="205"/>
        <end position="230"/>
    </location>
</feature>
<feature type="transmembrane region" description="Helical" evidence="7">
    <location>
        <begin position="91"/>
        <end position="110"/>
    </location>
</feature>
<reference evidence="8 9" key="1">
    <citation type="journal article" date="2011" name="Int. J. Syst. Evol. Microbiol.">
        <title>Relationship of Bacillus amyloliquefaciens clades associated with strains DSM 7T and FZB42T: a proposal for Bacillus amyloliquefaciens subsp. amyloliquefaciens subsp. nov. and Bacillus amyloliquefaciens subsp. plantarum subsp. nov. based on complete genome sequence comparisons.</title>
        <authorList>
            <person name="Borriss R."/>
            <person name="Chen X.H."/>
            <person name="Rueckert C."/>
            <person name="Blom J."/>
            <person name="Becker A."/>
            <person name="Baumgarth B."/>
            <person name="Fan B."/>
            <person name="Pukall R."/>
            <person name="Schumann P."/>
            <person name="Sproer C."/>
            <person name="Junge H."/>
            <person name="Vater J."/>
            <person name="Puhler A."/>
            <person name="Klenk H.P."/>
        </authorList>
    </citation>
    <scope>NUCLEOTIDE SEQUENCE [LARGE SCALE GENOMIC DNA]</scope>
    <source>
        <strain evidence="9">DSM 7</strain>
    </source>
</reference>
<keyword evidence="6 7" id="KW-0472">Membrane</keyword>
<evidence type="ECO:0000256" key="5">
    <source>
        <dbReference type="ARBA" id="ARBA00022989"/>
    </source>
</evidence>
<dbReference type="PANTHER" id="PTHR33508">
    <property type="entry name" value="UPF0056 MEMBRANE PROTEIN YHCE"/>
    <property type="match status" value="1"/>
</dbReference>
<evidence type="ECO:0000256" key="3">
    <source>
        <dbReference type="ARBA" id="ARBA00022475"/>
    </source>
</evidence>
<dbReference type="GO" id="GO:0005886">
    <property type="term" value="C:plasma membrane"/>
    <property type="evidence" value="ECO:0007669"/>
    <property type="project" value="UniProtKB-SubCell"/>
</dbReference>
<comment type="subcellular location">
    <subcellularLocation>
        <location evidence="1 7">Cell membrane</location>
        <topology evidence="1 7">Multi-pass membrane protein</topology>
    </subcellularLocation>
</comment>
<gene>
    <name evidence="8" type="primary">yvbG</name>
    <name evidence="8" type="ordered locus">BAMF_3238</name>
</gene>
<evidence type="ECO:0000313" key="8">
    <source>
        <dbReference type="EMBL" id="CBI44364.1"/>
    </source>
</evidence>
<comment type="caution">
    <text evidence="7">Lacks conserved residue(s) required for the propagation of feature annotation.</text>
</comment>
<dbReference type="InterPro" id="IPR002771">
    <property type="entry name" value="Multi_antbiot-R_MarC"/>
</dbReference>